<dbReference type="InterPro" id="IPR054055">
    <property type="entry name" value="YpzH"/>
</dbReference>
<dbReference type="Proteomes" id="UP000190625">
    <property type="component" value="Unassembled WGS sequence"/>
</dbReference>
<accession>A0A1T4LIF5</accession>
<keyword evidence="2" id="KW-1185">Reference proteome</keyword>
<reference evidence="2" key="1">
    <citation type="submission" date="2017-02" db="EMBL/GenBank/DDBJ databases">
        <authorList>
            <person name="Varghese N."/>
            <person name="Submissions S."/>
        </authorList>
    </citation>
    <scope>NUCLEOTIDE SEQUENCE [LARGE SCALE GENOMIC DNA]</scope>
    <source>
        <strain evidence="2">ATCC BAA-73</strain>
    </source>
</reference>
<proteinExistence type="predicted"/>
<dbReference type="Pfam" id="PF21835">
    <property type="entry name" value="YIEGIA_cap"/>
    <property type="match status" value="1"/>
</dbReference>
<protein>
    <submittedName>
        <fullName evidence="1">Uncharacterized protein</fullName>
    </submittedName>
</protein>
<dbReference type="AlphaFoldDB" id="A0A1T4LIF5"/>
<dbReference type="OrthoDB" id="1955035at2"/>
<dbReference type="RefSeq" id="WP_078809634.1">
    <property type="nucleotide sequence ID" value="NZ_FUWM01000008.1"/>
</dbReference>
<organism evidence="1 2">
    <name type="scientific">Selenihalanaerobacter shriftii</name>
    <dbReference type="NCBI Taxonomy" id="142842"/>
    <lineage>
        <taxon>Bacteria</taxon>
        <taxon>Bacillati</taxon>
        <taxon>Bacillota</taxon>
        <taxon>Clostridia</taxon>
        <taxon>Halanaerobiales</taxon>
        <taxon>Halobacteroidaceae</taxon>
        <taxon>Selenihalanaerobacter</taxon>
    </lineage>
</organism>
<name>A0A1T4LIF5_9FIRM</name>
<evidence type="ECO:0000313" key="1">
    <source>
        <dbReference type="EMBL" id="SJZ54347.1"/>
    </source>
</evidence>
<evidence type="ECO:0000313" key="2">
    <source>
        <dbReference type="Proteomes" id="UP000190625"/>
    </source>
</evidence>
<sequence>MEVSLTNNILAIVTLKNNENKVDGGGSPVFYVDDEEELEYVAMLISRLTLSMAHNLGNGVYILIKH</sequence>
<dbReference type="EMBL" id="FUWM01000008">
    <property type="protein sequence ID" value="SJZ54347.1"/>
    <property type="molecule type" value="Genomic_DNA"/>
</dbReference>
<dbReference type="STRING" id="142842.SAMN02745118_01149"/>
<gene>
    <name evidence="1" type="ORF">SAMN02745118_01149</name>
</gene>